<dbReference type="PRINTS" id="PR00335">
    <property type="entry name" value="KUPTAKETRKA"/>
</dbReference>
<feature type="domain" description="RCK N-terminal" evidence="7">
    <location>
        <begin position="230"/>
        <end position="349"/>
    </location>
</feature>
<dbReference type="Proteomes" id="UP000317093">
    <property type="component" value="Chromosome"/>
</dbReference>
<dbReference type="SUPFAM" id="SSF51735">
    <property type="entry name" value="NAD(P)-binding Rossmann-fold domains"/>
    <property type="match status" value="2"/>
</dbReference>
<dbReference type="PROSITE" id="PS51201">
    <property type="entry name" value="RCK_N"/>
    <property type="match status" value="2"/>
</dbReference>
<keyword evidence="6" id="KW-0406">Ion transport</keyword>
<dbReference type="PANTHER" id="PTHR43833">
    <property type="entry name" value="POTASSIUM CHANNEL PROTEIN 2-RELATED-RELATED"/>
    <property type="match status" value="1"/>
</dbReference>
<dbReference type="InterPro" id="IPR003148">
    <property type="entry name" value="RCK_N"/>
</dbReference>
<evidence type="ECO:0000256" key="1">
    <source>
        <dbReference type="ARBA" id="ARBA00017378"/>
    </source>
</evidence>
<dbReference type="InterPro" id="IPR006037">
    <property type="entry name" value="RCK_C"/>
</dbReference>
<evidence type="ECO:0000256" key="6">
    <source>
        <dbReference type="ARBA" id="ARBA00023065"/>
    </source>
</evidence>
<organism evidence="9 10">
    <name type="scientific">Kolteria novifilia</name>
    <dbReference type="NCBI Taxonomy" id="2527975"/>
    <lineage>
        <taxon>Bacteria</taxon>
        <taxon>Pseudomonadati</taxon>
        <taxon>Planctomycetota</taxon>
        <taxon>Planctomycetia</taxon>
        <taxon>Kolteriales</taxon>
        <taxon>Kolteriaceae</taxon>
        <taxon>Kolteria</taxon>
    </lineage>
</organism>
<evidence type="ECO:0000259" key="7">
    <source>
        <dbReference type="PROSITE" id="PS51201"/>
    </source>
</evidence>
<dbReference type="NCBIfam" id="NF007039">
    <property type="entry name" value="PRK09496.3-2"/>
    <property type="match status" value="1"/>
</dbReference>
<dbReference type="KEGG" id="knv:Pan216_31340"/>
<evidence type="ECO:0000256" key="2">
    <source>
        <dbReference type="ARBA" id="ARBA00022448"/>
    </source>
</evidence>
<keyword evidence="3" id="KW-0633">Potassium transport</keyword>
<gene>
    <name evidence="9" type="primary">trkA</name>
    <name evidence="9" type="ORF">Pan216_31340</name>
</gene>
<dbReference type="Gene3D" id="3.40.50.720">
    <property type="entry name" value="NAD(P)-binding Rossmann-like Domain"/>
    <property type="match status" value="2"/>
</dbReference>
<dbReference type="GO" id="GO:0015079">
    <property type="term" value="F:potassium ion transmembrane transporter activity"/>
    <property type="evidence" value="ECO:0007669"/>
    <property type="project" value="InterPro"/>
</dbReference>
<dbReference type="NCBIfam" id="NF007032">
    <property type="entry name" value="PRK09496.1-4"/>
    <property type="match status" value="1"/>
</dbReference>
<dbReference type="PROSITE" id="PS51202">
    <property type="entry name" value="RCK_C"/>
    <property type="match status" value="2"/>
</dbReference>
<feature type="domain" description="RCK N-terminal" evidence="7">
    <location>
        <begin position="1"/>
        <end position="121"/>
    </location>
</feature>
<feature type="domain" description="RCK C-terminal" evidence="8">
    <location>
        <begin position="367"/>
        <end position="447"/>
    </location>
</feature>
<dbReference type="Pfam" id="PF02254">
    <property type="entry name" value="TrkA_N"/>
    <property type="match status" value="2"/>
</dbReference>
<sequence length="447" mass="48675">MKVVVVGAGEVGFHLADRLSKERHEVTIIENDPQKHSMLRSKLNALVVEGSGASAQALEEADVAHADLFIAVTRHDEVNLVACLLAAELGAKEVVAGSKSLDFSRAEWAPNASRLGISRIINPQMVVADEIMSMIGYAGAAEVAEFAHGRVVFLGFPINAQSPINGVSMRTLGNIRGIYRLIVTAISRGDETIIPRGDDMVEVGDILYFVCKREDLPAITDLFGFEPQKTRRIFILGGGRVGSEIARRLAHRHYRITIIDHNLERCEKLAGSLRNVQVLHTDGTDVSTLRNEGLEDADVFIAVTQDEQSNMLCSLLAKRYGVPRVIALVDRPEYLQLAPSLGIDACVSPRTATVSAMLKYVRRGEVVDIEVLEQSEAEVIELELPKESPILGKPLKALGVPKSSIVGAVVRKDGVLIPSGDDHFEPEDHVIVFTLPDGVAQVEKFFA</sequence>
<dbReference type="InterPro" id="IPR050721">
    <property type="entry name" value="Trk_Ktr_HKT_K-transport"/>
</dbReference>
<dbReference type="NCBIfam" id="NF007041">
    <property type="entry name" value="PRK09496.3-4"/>
    <property type="match status" value="1"/>
</dbReference>
<dbReference type="InterPro" id="IPR036291">
    <property type="entry name" value="NAD(P)-bd_dom_sf"/>
</dbReference>
<evidence type="ECO:0000259" key="8">
    <source>
        <dbReference type="PROSITE" id="PS51202"/>
    </source>
</evidence>
<evidence type="ECO:0000256" key="5">
    <source>
        <dbReference type="ARBA" id="ARBA00023027"/>
    </source>
</evidence>
<evidence type="ECO:0000256" key="3">
    <source>
        <dbReference type="ARBA" id="ARBA00022538"/>
    </source>
</evidence>
<proteinExistence type="predicted"/>
<evidence type="ECO:0000313" key="10">
    <source>
        <dbReference type="Proteomes" id="UP000317093"/>
    </source>
</evidence>
<name>A0A518B5L6_9BACT</name>
<evidence type="ECO:0000313" key="9">
    <source>
        <dbReference type="EMBL" id="QDU62267.1"/>
    </source>
</evidence>
<dbReference type="NCBIfam" id="NF007031">
    <property type="entry name" value="PRK09496.1-2"/>
    <property type="match status" value="1"/>
</dbReference>
<protein>
    <recommendedName>
        <fullName evidence="1">Trk system potassium uptake protein TrkA</fullName>
    </recommendedName>
</protein>
<dbReference type="GO" id="GO:0005886">
    <property type="term" value="C:plasma membrane"/>
    <property type="evidence" value="ECO:0007669"/>
    <property type="project" value="InterPro"/>
</dbReference>
<keyword evidence="2" id="KW-0813">Transport</keyword>
<dbReference type="EMBL" id="CP036279">
    <property type="protein sequence ID" value="QDU62267.1"/>
    <property type="molecule type" value="Genomic_DNA"/>
</dbReference>
<dbReference type="AlphaFoldDB" id="A0A518B5L6"/>
<dbReference type="InterPro" id="IPR006036">
    <property type="entry name" value="K_uptake_TrkA"/>
</dbReference>
<dbReference type="PANTHER" id="PTHR43833:SF5">
    <property type="entry name" value="TRK SYSTEM POTASSIUM UPTAKE PROTEIN TRKA"/>
    <property type="match status" value="1"/>
</dbReference>
<reference evidence="9 10" key="1">
    <citation type="submission" date="2019-02" db="EMBL/GenBank/DDBJ databases">
        <title>Deep-cultivation of Planctomycetes and their phenomic and genomic characterization uncovers novel biology.</title>
        <authorList>
            <person name="Wiegand S."/>
            <person name="Jogler M."/>
            <person name="Boedeker C."/>
            <person name="Pinto D."/>
            <person name="Vollmers J."/>
            <person name="Rivas-Marin E."/>
            <person name="Kohn T."/>
            <person name="Peeters S.H."/>
            <person name="Heuer A."/>
            <person name="Rast P."/>
            <person name="Oberbeckmann S."/>
            <person name="Bunk B."/>
            <person name="Jeske O."/>
            <person name="Meyerdierks A."/>
            <person name="Storesund J.E."/>
            <person name="Kallscheuer N."/>
            <person name="Luecker S."/>
            <person name="Lage O.M."/>
            <person name="Pohl T."/>
            <person name="Merkel B.J."/>
            <person name="Hornburger P."/>
            <person name="Mueller R.-W."/>
            <person name="Bruemmer F."/>
            <person name="Labrenz M."/>
            <person name="Spormann A.M."/>
            <person name="Op den Camp H."/>
            <person name="Overmann J."/>
            <person name="Amann R."/>
            <person name="Jetten M.S.M."/>
            <person name="Mascher T."/>
            <person name="Medema M.H."/>
            <person name="Devos D.P."/>
            <person name="Kaster A.-K."/>
            <person name="Ovreas L."/>
            <person name="Rohde M."/>
            <person name="Galperin M.Y."/>
            <person name="Jogler C."/>
        </authorList>
    </citation>
    <scope>NUCLEOTIDE SEQUENCE [LARGE SCALE GENOMIC DNA]</scope>
    <source>
        <strain evidence="9 10">Pan216</strain>
    </source>
</reference>
<keyword evidence="5" id="KW-0520">NAD</keyword>
<keyword evidence="4" id="KW-0630">Potassium</keyword>
<accession>A0A518B5L6</accession>
<dbReference type="Gene3D" id="3.30.70.1450">
    <property type="entry name" value="Regulator of K+ conductance, C-terminal domain"/>
    <property type="match status" value="2"/>
</dbReference>
<evidence type="ECO:0000256" key="4">
    <source>
        <dbReference type="ARBA" id="ARBA00022958"/>
    </source>
</evidence>
<keyword evidence="10" id="KW-1185">Reference proteome</keyword>
<dbReference type="InterPro" id="IPR036721">
    <property type="entry name" value="RCK_C_sf"/>
</dbReference>
<dbReference type="SUPFAM" id="SSF116726">
    <property type="entry name" value="TrkA C-terminal domain-like"/>
    <property type="match status" value="2"/>
</dbReference>
<dbReference type="Pfam" id="PF02080">
    <property type="entry name" value="TrkA_C"/>
    <property type="match status" value="2"/>
</dbReference>
<dbReference type="OrthoDB" id="9775180at2"/>
<feature type="domain" description="RCK C-terminal" evidence="8">
    <location>
        <begin position="141"/>
        <end position="225"/>
    </location>
</feature>